<reference evidence="9" key="1">
    <citation type="journal article" date="2022" name="Cell">
        <title>Repeat-based holocentromeres influence genome architecture and karyotype evolution.</title>
        <authorList>
            <person name="Hofstatter P.G."/>
            <person name="Thangavel G."/>
            <person name="Lux T."/>
            <person name="Neumann P."/>
            <person name="Vondrak T."/>
            <person name="Novak P."/>
            <person name="Zhang M."/>
            <person name="Costa L."/>
            <person name="Castellani M."/>
            <person name="Scott A."/>
            <person name="Toegelov H."/>
            <person name="Fuchs J."/>
            <person name="Mata-Sucre Y."/>
            <person name="Dias Y."/>
            <person name="Vanzela A.L.L."/>
            <person name="Huettel B."/>
            <person name="Almeida C.C.S."/>
            <person name="Simkova H."/>
            <person name="Souza G."/>
            <person name="Pedrosa-Harand A."/>
            <person name="Macas J."/>
            <person name="Mayer K.F.X."/>
            <person name="Houben A."/>
            <person name="Marques A."/>
        </authorList>
    </citation>
    <scope>NUCLEOTIDE SEQUENCE</scope>
    <source>
        <strain evidence="9">RhyBre1mFocal</strain>
    </source>
</reference>
<dbReference type="SUPFAM" id="SSF53098">
    <property type="entry name" value="Ribonuclease H-like"/>
    <property type="match status" value="1"/>
</dbReference>
<comment type="cofactor">
    <cofactor evidence="1">
        <name>Mg(2+)</name>
        <dbReference type="ChEBI" id="CHEBI:18420"/>
    </cofactor>
</comment>
<evidence type="ECO:0000256" key="1">
    <source>
        <dbReference type="ARBA" id="ARBA00001946"/>
    </source>
</evidence>
<dbReference type="GO" id="GO:0046872">
    <property type="term" value="F:metal ion binding"/>
    <property type="evidence" value="ECO:0007669"/>
    <property type="project" value="UniProtKB-KW"/>
</dbReference>
<name>A0A9Q0CL22_9POAL</name>
<dbReference type="EMBL" id="JAMQYH010000003">
    <property type="protein sequence ID" value="KAJ1695964.1"/>
    <property type="molecule type" value="Genomic_DNA"/>
</dbReference>
<dbReference type="GO" id="GO:0006308">
    <property type="term" value="P:DNA catabolic process"/>
    <property type="evidence" value="ECO:0007669"/>
    <property type="project" value="TreeGrafter"/>
</dbReference>
<dbReference type="GO" id="GO:0003676">
    <property type="term" value="F:nucleic acid binding"/>
    <property type="evidence" value="ECO:0007669"/>
    <property type="project" value="InterPro"/>
</dbReference>
<dbReference type="Pfam" id="PF00929">
    <property type="entry name" value="RNase_T"/>
    <property type="match status" value="1"/>
</dbReference>
<evidence type="ECO:0000256" key="2">
    <source>
        <dbReference type="ARBA" id="ARBA00022722"/>
    </source>
</evidence>
<dbReference type="InterPro" id="IPR013520">
    <property type="entry name" value="Ribonucl_H"/>
</dbReference>
<keyword evidence="6" id="KW-0460">Magnesium</keyword>
<evidence type="ECO:0000259" key="8">
    <source>
        <dbReference type="SMART" id="SM00479"/>
    </source>
</evidence>
<comment type="caution">
    <text evidence="9">The sequence shown here is derived from an EMBL/GenBank/DDBJ whole genome shotgun (WGS) entry which is preliminary data.</text>
</comment>
<evidence type="ECO:0000313" key="9">
    <source>
        <dbReference type="EMBL" id="KAJ1695964.1"/>
    </source>
</evidence>
<keyword evidence="4" id="KW-0378">Hydrolase</keyword>
<dbReference type="InterPro" id="IPR036397">
    <property type="entry name" value="RNaseH_sf"/>
</dbReference>
<gene>
    <name evidence="9" type="ORF">LUZ63_012662</name>
</gene>
<dbReference type="Proteomes" id="UP001151287">
    <property type="component" value="Unassembled WGS sequence"/>
</dbReference>
<proteinExistence type="inferred from homology"/>
<evidence type="ECO:0000313" key="10">
    <source>
        <dbReference type="Proteomes" id="UP001151287"/>
    </source>
</evidence>
<dbReference type="CDD" id="cd06127">
    <property type="entry name" value="DEDDh"/>
    <property type="match status" value="1"/>
</dbReference>
<dbReference type="AlphaFoldDB" id="A0A9Q0CL22"/>
<dbReference type="Gene3D" id="3.30.420.10">
    <property type="entry name" value="Ribonuclease H-like superfamily/Ribonuclease H"/>
    <property type="match status" value="1"/>
</dbReference>
<accession>A0A9Q0CL22</accession>
<protein>
    <recommendedName>
        <fullName evidence="8">Exonuclease domain-containing protein</fullName>
    </recommendedName>
</protein>
<keyword evidence="10" id="KW-1185">Reference proteome</keyword>
<dbReference type="PANTHER" id="PTHR13058:SF19">
    <property type="entry name" value="LD40940P"/>
    <property type="match status" value="1"/>
</dbReference>
<sequence>MASILSGSFHHVRNCRMSYINIRLLRFSSGKYILDQCNTRSLTTRAQLTREGPQNGTPESIKLHIGKAEVVKSHIEPIQCYPALPKEEKLEAKMNRPATILVFDLETTGANSPGERIIEFAARNLMGGRNSTFQTLINPEIKIKNSYIHGITDSMVDRPRVPRIEDVIPLVMEWVRIQQEPGKPVVWLAHNGKTFDFPFFLREMSHCGYDIPDDWRFFDTLPLAKRLVDPTEKLKGRSIKELCKHFNIIVKEPAHRAMADVNMLSLIYQRLTISQEFTSSNLIEESLMASDIKWKPRSER</sequence>
<keyword evidence="2" id="KW-0540">Nuclease</keyword>
<evidence type="ECO:0000256" key="7">
    <source>
        <dbReference type="ARBA" id="ARBA00025769"/>
    </source>
</evidence>
<comment type="similarity">
    <text evidence="7">Belongs to the exonuclease superfamily. TREX family.</text>
</comment>
<dbReference type="SMART" id="SM00479">
    <property type="entry name" value="EXOIII"/>
    <property type="match status" value="1"/>
</dbReference>
<evidence type="ECO:0000256" key="3">
    <source>
        <dbReference type="ARBA" id="ARBA00022723"/>
    </source>
</evidence>
<dbReference type="InterPro" id="IPR040393">
    <property type="entry name" value="TREX1/2"/>
</dbReference>
<dbReference type="InterPro" id="IPR012337">
    <property type="entry name" value="RNaseH-like_sf"/>
</dbReference>
<dbReference type="PANTHER" id="PTHR13058">
    <property type="entry name" value="THREE PRIME REPAIR EXONUCLEASE 1, 2"/>
    <property type="match status" value="1"/>
</dbReference>
<keyword evidence="3" id="KW-0479">Metal-binding</keyword>
<evidence type="ECO:0000256" key="4">
    <source>
        <dbReference type="ARBA" id="ARBA00022801"/>
    </source>
</evidence>
<evidence type="ECO:0000256" key="5">
    <source>
        <dbReference type="ARBA" id="ARBA00022839"/>
    </source>
</evidence>
<evidence type="ECO:0000256" key="6">
    <source>
        <dbReference type="ARBA" id="ARBA00022842"/>
    </source>
</evidence>
<keyword evidence="5" id="KW-0269">Exonuclease</keyword>
<dbReference type="OrthoDB" id="10250935at2759"/>
<organism evidence="9 10">
    <name type="scientific">Rhynchospora breviuscula</name>
    <dbReference type="NCBI Taxonomy" id="2022672"/>
    <lineage>
        <taxon>Eukaryota</taxon>
        <taxon>Viridiplantae</taxon>
        <taxon>Streptophyta</taxon>
        <taxon>Embryophyta</taxon>
        <taxon>Tracheophyta</taxon>
        <taxon>Spermatophyta</taxon>
        <taxon>Magnoliopsida</taxon>
        <taxon>Liliopsida</taxon>
        <taxon>Poales</taxon>
        <taxon>Cyperaceae</taxon>
        <taxon>Cyperoideae</taxon>
        <taxon>Rhynchosporeae</taxon>
        <taxon>Rhynchospora</taxon>
    </lineage>
</organism>
<dbReference type="GO" id="GO:0005737">
    <property type="term" value="C:cytoplasm"/>
    <property type="evidence" value="ECO:0007669"/>
    <property type="project" value="TreeGrafter"/>
</dbReference>
<dbReference type="GO" id="GO:0008296">
    <property type="term" value="F:3'-5'-DNA exonuclease activity"/>
    <property type="evidence" value="ECO:0007669"/>
    <property type="project" value="TreeGrafter"/>
</dbReference>
<feature type="domain" description="Exonuclease" evidence="8">
    <location>
        <begin position="99"/>
        <end position="277"/>
    </location>
</feature>